<feature type="region of interest" description="Disordered" evidence="1">
    <location>
        <begin position="1"/>
        <end position="20"/>
    </location>
</feature>
<evidence type="ECO:0000313" key="3">
    <source>
        <dbReference type="Proteomes" id="UP001335648"/>
    </source>
</evidence>
<organism evidence="2 3">
    <name type="scientific">Champsocephalus esox</name>
    <name type="common">pike icefish</name>
    <dbReference type="NCBI Taxonomy" id="159716"/>
    <lineage>
        <taxon>Eukaryota</taxon>
        <taxon>Metazoa</taxon>
        <taxon>Chordata</taxon>
        <taxon>Craniata</taxon>
        <taxon>Vertebrata</taxon>
        <taxon>Euteleostomi</taxon>
        <taxon>Actinopterygii</taxon>
        <taxon>Neopterygii</taxon>
        <taxon>Teleostei</taxon>
        <taxon>Neoteleostei</taxon>
        <taxon>Acanthomorphata</taxon>
        <taxon>Eupercaria</taxon>
        <taxon>Perciformes</taxon>
        <taxon>Notothenioidei</taxon>
        <taxon>Channichthyidae</taxon>
        <taxon>Champsocephalus</taxon>
    </lineage>
</organism>
<gene>
    <name evidence="2" type="ORF">CesoFtcFv8_024988</name>
</gene>
<evidence type="ECO:0000256" key="1">
    <source>
        <dbReference type="SAM" id="MobiDB-lite"/>
    </source>
</evidence>
<evidence type="ECO:0000313" key="2">
    <source>
        <dbReference type="EMBL" id="KAK5877487.1"/>
    </source>
</evidence>
<feature type="region of interest" description="Disordered" evidence="1">
    <location>
        <begin position="46"/>
        <end position="175"/>
    </location>
</feature>
<name>A0AAN8B3G1_9TELE</name>
<protein>
    <submittedName>
        <fullName evidence="2">Uncharacterized protein</fullName>
    </submittedName>
</protein>
<comment type="caution">
    <text evidence="2">The sequence shown here is derived from an EMBL/GenBank/DDBJ whole genome shotgun (WGS) entry which is preliminary data.</text>
</comment>
<sequence>MTFFRWTQRGDGSGERKGTTWDRLSFSLDGDTAALTAFFLPTRQVAERRGEGDGQRGSQRAGTGTALFAHTSGGRDVGRDRAGRGPGRDAGGGTGGGTQLSFRGRDRRGGNVTPGEGGDGVTDYPRCGRGKGGTAPTTTFKFFSLPGGRQLREDRAGRRGGRGGGAGPGTTAHPL</sequence>
<reference evidence="2 3" key="1">
    <citation type="journal article" date="2023" name="Mol. Biol. Evol.">
        <title>Genomics of Secondarily Temperate Adaptation in the Only Non-Antarctic Icefish.</title>
        <authorList>
            <person name="Rivera-Colon A.G."/>
            <person name="Rayamajhi N."/>
            <person name="Minhas B.F."/>
            <person name="Madrigal G."/>
            <person name="Bilyk K.T."/>
            <person name="Yoon V."/>
            <person name="Hune M."/>
            <person name="Gregory S."/>
            <person name="Cheng C.H.C."/>
            <person name="Catchen J.M."/>
        </authorList>
    </citation>
    <scope>NUCLEOTIDE SEQUENCE [LARGE SCALE GENOMIC DNA]</scope>
    <source>
        <strain evidence="2">JC2023a</strain>
    </source>
</reference>
<feature type="compositionally biased region" description="Gly residues" evidence="1">
    <location>
        <begin position="88"/>
        <end position="98"/>
    </location>
</feature>
<dbReference type="AlphaFoldDB" id="A0AAN8B3G1"/>
<dbReference type="Proteomes" id="UP001335648">
    <property type="component" value="Unassembled WGS sequence"/>
</dbReference>
<feature type="compositionally biased region" description="Basic and acidic residues" evidence="1">
    <location>
        <begin position="76"/>
        <end position="87"/>
    </location>
</feature>
<keyword evidence="3" id="KW-1185">Reference proteome</keyword>
<proteinExistence type="predicted"/>
<dbReference type="EMBL" id="JAULUE010002066">
    <property type="protein sequence ID" value="KAK5877487.1"/>
    <property type="molecule type" value="Genomic_DNA"/>
</dbReference>
<accession>A0AAN8B3G1</accession>